<sequence length="43" mass="4654">MDSERNAALAQEFLGAEVREIDGGHSPFRSAPERLAALLVELS</sequence>
<dbReference type="Gene3D" id="3.40.50.1820">
    <property type="entry name" value="alpha/beta hydrolase"/>
    <property type="match status" value="1"/>
</dbReference>
<evidence type="ECO:0000313" key="1">
    <source>
        <dbReference type="EMBL" id="SFQ58536.1"/>
    </source>
</evidence>
<dbReference type="EMBL" id="FOWC01000016">
    <property type="protein sequence ID" value="SFQ58536.1"/>
    <property type="molecule type" value="Genomic_DNA"/>
</dbReference>
<gene>
    <name evidence="1" type="ORF">SAMN05421854_1164</name>
</gene>
<organism evidence="1 2">
    <name type="scientific">Amycolatopsis rubida</name>
    <dbReference type="NCBI Taxonomy" id="112413"/>
    <lineage>
        <taxon>Bacteria</taxon>
        <taxon>Bacillati</taxon>
        <taxon>Actinomycetota</taxon>
        <taxon>Actinomycetes</taxon>
        <taxon>Pseudonocardiales</taxon>
        <taxon>Pseudonocardiaceae</taxon>
        <taxon>Amycolatopsis</taxon>
    </lineage>
</organism>
<name>A0A1I5ZPW9_9PSEU</name>
<dbReference type="AlphaFoldDB" id="A0A1I5ZPW9"/>
<reference evidence="1 2" key="1">
    <citation type="submission" date="2016-10" db="EMBL/GenBank/DDBJ databases">
        <authorList>
            <person name="de Groot N.N."/>
        </authorList>
    </citation>
    <scope>NUCLEOTIDE SEQUENCE [LARGE SCALE GENOMIC DNA]</scope>
    <source>
        <strain evidence="1 2">DSM 44637</strain>
    </source>
</reference>
<proteinExistence type="predicted"/>
<dbReference type="RefSeq" id="WP_255366186.1">
    <property type="nucleotide sequence ID" value="NZ_FOWC01000016.1"/>
</dbReference>
<accession>A0A1I5ZPW9</accession>
<evidence type="ECO:0000313" key="2">
    <source>
        <dbReference type="Proteomes" id="UP000199137"/>
    </source>
</evidence>
<dbReference type="InterPro" id="IPR029058">
    <property type="entry name" value="AB_hydrolase_fold"/>
</dbReference>
<protein>
    <recommendedName>
        <fullName evidence="3">Alpha/beta hydrolase</fullName>
    </recommendedName>
</protein>
<evidence type="ECO:0008006" key="3">
    <source>
        <dbReference type="Google" id="ProtNLM"/>
    </source>
</evidence>
<dbReference type="Proteomes" id="UP000199137">
    <property type="component" value="Unassembled WGS sequence"/>
</dbReference>